<name>A0A0S2HYH7_9BACT</name>
<evidence type="ECO:0000256" key="2">
    <source>
        <dbReference type="ARBA" id="ARBA00022692"/>
    </source>
</evidence>
<feature type="transmembrane region" description="Helical" evidence="5">
    <location>
        <begin position="280"/>
        <end position="298"/>
    </location>
</feature>
<protein>
    <submittedName>
        <fullName evidence="6">Bile acid transporter</fullName>
    </submittedName>
</protein>
<gene>
    <name evidence="6" type="ORF">L21SP5_01454</name>
</gene>
<keyword evidence="2 5" id="KW-0812">Transmembrane</keyword>
<feature type="transmembrane region" description="Helical" evidence="5">
    <location>
        <begin position="191"/>
        <end position="211"/>
    </location>
</feature>
<dbReference type="InterPro" id="IPR038770">
    <property type="entry name" value="Na+/solute_symporter_sf"/>
</dbReference>
<comment type="subcellular location">
    <subcellularLocation>
        <location evidence="1">Membrane</location>
        <topology evidence="1">Multi-pass membrane protein</topology>
    </subcellularLocation>
</comment>
<feature type="transmembrane region" description="Helical" evidence="5">
    <location>
        <begin position="12"/>
        <end position="29"/>
    </location>
</feature>
<feature type="transmembrane region" description="Helical" evidence="5">
    <location>
        <begin position="65"/>
        <end position="88"/>
    </location>
</feature>
<reference evidence="6 7" key="1">
    <citation type="submission" date="2015-11" db="EMBL/GenBank/DDBJ databases">
        <title>Description and complete genome sequence of a novel strain predominating in hypersaline microbial mats and representing a new family of the Bacteriodetes phylum.</title>
        <authorList>
            <person name="Spring S."/>
            <person name="Bunk B."/>
            <person name="Sproer C."/>
            <person name="Klenk H.-P."/>
        </authorList>
    </citation>
    <scope>NUCLEOTIDE SEQUENCE [LARGE SCALE GENOMIC DNA]</scope>
    <source>
        <strain evidence="6 7">L21-Spi-D4</strain>
    </source>
</reference>
<feature type="transmembrane region" description="Helical" evidence="5">
    <location>
        <begin position="155"/>
        <end position="176"/>
    </location>
</feature>
<dbReference type="EMBL" id="CP013118">
    <property type="protein sequence ID" value="ALO15104.1"/>
    <property type="molecule type" value="Genomic_DNA"/>
</dbReference>
<feature type="transmembrane region" description="Helical" evidence="5">
    <location>
        <begin position="94"/>
        <end position="113"/>
    </location>
</feature>
<organism evidence="6 7">
    <name type="scientific">Salinivirga cyanobacteriivorans</name>
    <dbReference type="NCBI Taxonomy" id="1307839"/>
    <lineage>
        <taxon>Bacteria</taxon>
        <taxon>Pseudomonadati</taxon>
        <taxon>Bacteroidota</taxon>
        <taxon>Bacteroidia</taxon>
        <taxon>Bacteroidales</taxon>
        <taxon>Salinivirgaceae</taxon>
        <taxon>Salinivirga</taxon>
    </lineage>
</organism>
<dbReference type="KEGG" id="blq:L21SP5_01454"/>
<feature type="transmembrane region" description="Helical" evidence="5">
    <location>
        <begin position="35"/>
        <end position="53"/>
    </location>
</feature>
<feature type="transmembrane region" description="Helical" evidence="5">
    <location>
        <begin position="256"/>
        <end position="274"/>
    </location>
</feature>
<dbReference type="Proteomes" id="UP000064893">
    <property type="component" value="Chromosome"/>
</dbReference>
<dbReference type="Gene3D" id="1.20.1530.20">
    <property type="match status" value="1"/>
</dbReference>
<evidence type="ECO:0000313" key="6">
    <source>
        <dbReference type="EMBL" id="ALO15104.1"/>
    </source>
</evidence>
<dbReference type="STRING" id="1307839.L21SP5_01454"/>
<evidence type="ECO:0000256" key="1">
    <source>
        <dbReference type="ARBA" id="ARBA00004141"/>
    </source>
</evidence>
<evidence type="ECO:0000256" key="3">
    <source>
        <dbReference type="ARBA" id="ARBA00022989"/>
    </source>
</evidence>
<accession>A0A0S2HYH7</accession>
<feature type="transmembrane region" description="Helical" evidence="5">
    <location>
        <begin position="125"/>
        <end position="143"/>
    </location>
</feature>
<dbReference type="Pfam" id="PF01758">
    <property type="entry name" value="SBF"/>
    <property type="match status" value="1"/>
</dbReference>
<feature type="transmembrane region" description="Helical" evidence="5">
    <location>
        <begin position="217"/>
        <end position="236"/>
    </location>
</feature>
<keyword evidence="4 5" id="KW-0472">Membrane</keyword>
<evidence type="ECO:0000256" key="5">
    <source>
        <dbReference type="SAM" id="Phobius"/>
    </source>
</evidence>
<keyword evidence="7" id="KW-1185">Reference proteome</keyword>
<dbReference type="AlphaFoldDB" id="A0A0S2HYH7"/>
<dbReference type="GO" id="GO:0016020">
    <property type="term" value="C:membrane"/>
    <property type="evidence" value="ECO:0007669"/>
    <property type="project" value="UniProtKB-SubCell"/>
</dbReference>
<proteinExistence type="predicted"/>
<evidence type="ECO:0000313" key="7">
    <source>
        <dbReference type="Proteomes" id="UP000064893"/>
    </source>
</evidence>
<keyword evidence="3 5" id="KW-1133">Transmembrane helix</keyword>
<evidence type="ECO:0000256" key="4">
    <source>
        <dbReference type="ARBA" id="ARBA00023136"/>
    </source>
</evidence>
<sequence>MYLVQKIIRNRNTILVMAVVAGMLFGNLAEPLEPYTIWVLALVMLVSTTGISFKSLVPFSNTLKIFGAGILFNYVVFSAMAILLAWLLFPVGPYFMGFVVIAFSPPGIAVIPFSQILHGNSNYTILATLGSYIAAVLILPWVFDLFPTESSLQRTDILIFLTKIIVVPLILSRLLLIKPIKPYVEKSRGRITDWGFAFIIFVAVGLNRHVFYEFSDVLFKSILLLFALTFVLGYIYDKLNRKFHWVDAKTEVSQNLLLTIKSSGFTATTSLALFGKEAAIPSAVMAIMVLVYLIYLSLK</sequence>
<dbReference type="InterPro" id="IPR002657">
    <property type="entry name" value="BilAc:Na_symport/Acr3"/>
</dbReference>